<comment type="caution">
    <text evidence="1">The sequence shown here is derived from an EMBL/GenBank/DDBJ whole genome shotgun (WGS) entry which is preliminary data.</text>
</comment>
<gene>
    <name evidence="1" type="ORF">C4B59_10805</name>
</gene>
<organism evidence="1 2">
    <name type="scientific">Candidatus Methanogaster sp</name>
    <dbReference type="NCBI Taxonomy" id="3386292"/>
    <lineage>
        <taxon>Archaea</taxon>
        <taxon>Methanobacteriati</taxon>
        <taxon>Methanobacteriota</taxon>
        <taxon>Stenosarchaea group</taxon>
        <taxon>Methanomicrobia</taxon>
        <taxon>Methanosarcinales</taxon>
        <taxon>ANME-2 cluster</taxon>
        <taxon>Candidatus Methanogasteraceae</taxon>
        <taxon>Candidatus Methanogaster</taxon>
    </lineage>
</organism>
<name>A0AC61L1C7_9EURY</name>
<accession>A0AC61L1C7</accession>
<evidence type="ECO:0000313" key="1">
    <source>
        <dbReference type="EMBL" id="PXF59784.1"/>
    </source>
</evidence>
<evidence type="ECO:0000313" key="2">
    <source>
        <dbReference type="Proteomes" id="UP000248329"/>
    </source>
</evidence>
<dbReference type="Proteomes" id="UP000248329">
    <property type="component" value="Unassembled WGS sequence"/>
</dbReference>
<protein>
    <submittedName>
        <fullName evidence="1">Uncharacterized protein</fullName>
    </submittedName>
</protein>
<sequence length="103" mass="12508">METMHKIQTLGDLINLDTEDWLIDKTLSKLIQYKTNKMERELQKLEDSMKKFESKYKMNPKTFCKKFEEGELGDDMDFFEWYALYDMHKRILQRLDIAKRGIC</sequence>
<proteinExistence type="predicted"/>
<reference evidence="1" key="1">
    <citation type="submission" date="2018-01" db="EMBL/GenBank/DDBJ databases">
        <authorList>
            <person name="Krukenberg V."/>
        </authorList>
    </citation>
    <scope>NUCLEOTIDE SEQUENCE</scope>
    <source>
        <strain evidence="1">E20ANME2</strain>
    </source>
</reference>
<dbReference type="EMBL" id="PQXF01000022">
    <property type="protein sequence ID" value="PXF59784.1"/>
    <property type="molecule type" value="Genomic_DNA"/>
</dbReference>